<dbReference type="Gene3D" id="2.60.40.10">
    <property type="entry name" value="Immunoglobulins"/>
    <property type="match status" value="1"/>
</dbReference>
<evidence type="ECO:0000313" key="2">
    <source>
        <dbReference type="EMBL" id="KAF4046597.1"/>
    </source>
</evidence>
<dbReference type="PANTHER" id="PTHR33487:SF1">
    <property type="entry name" value="CILIA- AND FLAGELLA-ASSOCIATED PROTEIN 54"/>
    <property type="match status" value="1"/>
</dbReference>
<dbReference type="InterPro" id="IPR013783">
    <property type="entry name" value="Ig-like_fold"/>
</dbReference>
<dbReference type="Proteomes" id="UP000602510">
    <property type="component" value="Unassembled WGS sequence"/>
</dbReference>
<evidence type="ECO:0000256" key="1">
    <source>
        <dbReference type="SAM" id="MobiDB-lite"/>
    </source>
</evidence>
<feature type="region of interest" description="Disordered" evidence="1">
    <location>
        <begin position="1197"/>
        <end position="1249"/>
    </location>
</feature>
<dbReference type="PANTHER" id="PTHR33487">
    <property type="entry name" value="CILIA- AND FLAGELLA-ASSOCIATED PROTEIN 54"/>
    <property type="match status" value="1"/>
</dbReference>
<name>A0A833WNP0_PHYIN</name>
<dbReference type="Pfam" id="PF14858">
    <property type="entry name" value="CFAP54_N"/>
    <property type="match status" value="1"/>
</dbReference>
<proteinExistence type="predicted"/>
<feature type="compositionally biased region" description="Polar residues" evidence="1">
    <location>
        <begin position="1229"/>
        <end position="1238"/>
    </location>
</feature>
<accession>A0A833WNP0</accession>
<comment type="caution">
    <text evidence="2">The sequence shown here is derived from an EMBL/GenBank/DDBJ whole genome shotgun (WGS) entry which is preliminary data.</text>
</comment>
<evidence type="ECO:0000313" key="3">
    <source>
        <dbReference type="Proteomes" id="UP000602510"/>
    </source>
</evidence>
<feature type="compositionally biased region" description="Basic and acidic residues" evidence="1">
    <location>
        <begin position="1161"/>
        <end position="1170"/>
    </location>
</feature>
<gene>
    <name evidence="2" type="ORF">GN244_ATG00987</name>
</gene>
<feature type="region of interest" description="Disordered" evidence="1">
    <location>
        <begin position="1346"/>
        <end position="1367"/>
    </location>
</feature>
<sequence length="2348" mass="259171">MVKKAGARIRIDSDRPRALESEDGADVVADQFTREFTALLQLTREKQCKELTTESVGEDVANARQEVAFFGDIAQKLVPLVDRVMRATPDQINAQEKADLFLVFGDKFYQAQEFSAASTFFYQKVLVLDEESSQETPQGVIERVVASIDSPPRQRSRLEGLAYVRALFGVAMCCFHVQKRSDGSVRNPGTLERMIESLTLLRLGMEISVAMERQFSGQFSWLTLNGSVLICSITKPLQTLAFSREVVAYLKWSLLAMESAVALCTTKYVMWRLQLGSAICDCYEDLALKEEANAGLHVKSAVACAAYLQKVVQRLRKEEELDMPLPIEVQQILLQAETTAAMLMSRVKAAEVHQRLTKDTIETAFPAVRDQIRAAIDAMETLSRQKNQKPGGQAIFALLPTEPETNEALLELFDFVMALVTPMLKQDGTFSTLDPAMFPMSFHLVTIRHCFQLTKPDELMKLLTTSAHTRLLVVVDGLSATDSAMIKSLLELYAALHEVQQSWLSWETQSEDERLQSRIHLPVSGGSVPSSTLLTRLSKATQSCVFQGDGALARTNQDLLTSVALQMWREFSEPMLRELDSTEPSQLSKALLHLTSDLLLTIHCTFAAVRFEDLLLHAHVCLRLATLLSIRGEARRGCQVVRQCLGRINSRRSEVVDFSSHFHAVVETASNAPLSNASFSCAISDPSLVDTVGETTARDRVGVPGTGSQLGGIHQDLCCVQVDLLLSLYRLELQAATMIDALPLTSTKASNITPGTSFQASTVLLTTEAKLVEECYRNGYAKALFNIQRLTHPQKTMKERRALADESIQLLQQMETQEEKLRSHLTSRSSAPESAVPAAPIVIARSSSAITVRVVEYHPLLPSLRKKRVQYYMVFAKSVGAGTAVSLNSNQLVGTATPLYPPHLNATISGLLPNESYVFAVAAFDSKHEVIQSIGESCEPVVALNPLPLAMCYGYLAQACYDAQLIGRANQAASYLYKTVASVCSGRPSWMANPFYRQALKRDVVAQFPIPVLNLCIQALIILCHNEPGELDQDRALVTSSDLEAQSLTATQTKALEDSRKISMAIEIACATDNQEAIRALCFKGYRLLLPLLHLKGSCDALTFAALVTNYQALHVIPKANWDVDTRQICARIGFELFRVAQEAHGDIARATLPLVLAGHCHHDPERSPSDSDAPNEEDDSLREVVALFKLATSSANMQPPEMPAAAVASPRGAGTKGAAPVVSKDKSQSNTPQATPRTSEKDKAEAENPGLSEILHSAGYDLVKTFSTLEQLSPSDHRVVEFASKICGAVLGAGGHGTAHMDKFLSSLKVSGVISSQFRDTLSSLGGDSLLPELRDVHLADEVNPLSGREDLETTTSDATPRESIIPEAATDDEYLYRWCGELFFIQSVVLYREVTKLSCNINVVDTAKGPDTEDCTYNLLHGGIGNIEEEATQAEATDVSDDAPTEVETTSAEASQETQLDQMFGELLKKSAGCCKLFRLAHCWQGLQAVAQQLWNVLWLAWVPPTRISASPTRLAQLSTCVDALLDMMDSTTSLPSSTALSTVLNSAANALKIDHTWLGRLMAYALKAFCSIQDWKCIVRIGSRYHSLCGSTEGSRFSEQNFPVLIYAQQQIVNHQDVLVATAEEELNAFITAFQEQEAKKKKKKSRLVVEELLTPEEMTFRSTKQEMEQRIQVLISERNLERKKLVSLLEIHKGLSKAINKSHQALNTCHELVEKYRRLDQRKHSNEELTALRRQTIAAFNRCVVLARQKRQKRIVCQALNEAGDFHLASGDLKTATKSWLESLDNAFNTLNVCSSWRDVLTPPADHFLESSSKDTIAGDELWVGMQCCSVLSKLVLHSSGVELQKAIDYALMAAAVFTQFFGCSVPHPTKCFLYGSYRILGQLWPGRELLTDPDRVSPLSLCIMLVLVPEVLLQYEHQYAATAMPVIAGYEYVAENCLKDANHVANARRLRVEALVQCGRFQEAFQVLMHLVRGGTTPRNSSGAPESDAVVFRDDKPLLDESNRAAVNWLISLNVEQTQAALTKYYPETLVVFILAGVLRLAVAMARHESKHDRDTAILRPAAKKMAQTLLSMIKPSDTSASTSRSTVDKEDVASLQEMSWEDLQLRRARADVHLQLSCLAFFEGDWNASKASSLDAIGEYNAIPLGAQQPLRLELDQKFGFSLMLGRGTFLAKCRSQIVACCLAQTHFRTALETAEAAIEATRVTGEEHLRQQLEIQRLQAAVFLGEREKVEVELCALREEMLATHTSTSLTYVHTLQALSSLLLSKALLLPHSNSLNAVAGHLSEAEQVLDVLLEHDGWFGVSSDPKVLEERLNLYRPAIPEFVQSSKESAAVRRNRYPCS</sequence>
<feature type="region of interest" description="Disordered" evidence="1">
    <location>
        <begin position="1160"/>
        <end position="1179"/>
    </location>
</feature>
<dbReference type="GO" id="GO:0060271">
    <property type="term" value="P:cilium assembly"/>
    <property type="evidence" value="ECO:0007669"/>
    <property type="project" value="TreeGrafter"/>
</dbReference>
<protein>
    <submittedName>
        <fullName evidence="2">Uncharacterized protein</fullName>
    </submittedName>
</protein>
<dbReference type="InterPro" id="IPR027912">
    <property type="entry name" value="CFAP54"/>
</dbReference>
<keyword evidence="3" id="KW-1185">Reference proteome</keyword>
<reference evidence="2" key="1">
    <citation type="submission" date="2020-04" db="EMBL/GenBank/DDBJ databases">
        <title>Hybrid Assembly of Korean Phytophthora infestans isolates.</title>
        <authorList>
            <person name="Prokchorchik M."/>
            <person name="Lee Y."/>
            <person name="Seo J."/>
            <person name="Cho J.-H."/>
            <person name="Park Y.-E."/>
            <person name="Jang D.-C."/>
            <person name="Im J.-S."/>
            <person name="Choi J.-G."/>
            <person name="Park H.-J."/>
            <person name="Lee G.-B."/>
            <person name="Lee Y.-G."/>
            <person name="Hong S.-Y."/>
            <person name="Cho K."/>
            <person name="Sohn K.H."/>
        </authorList>
    </citation>
    <scope>NUCLEOTIDE SEQUENCE</scope>
    <source>
        <strain evidence="2">KR_1_A1</strain>
    </source>
</reference>
<dbReference type="EMBL" id="WSZM01000015">
    <property type="protein sequence ID" value="KAF4046597.1"/>
    <property type="molecule type" value="Genomic_DNA"/>
</dbReference>
<organism evidence="2 3">
    <name type="scientific">Phytophthora infestans</name>
    <name type="common">Potato late blight agent</name>
    <name type="synonym">Botrytis infestans</name>
    <dbReference type="NCBI Taxonomy" id="4787"/>
    <lineage>
        <taxon>Eukaryota</taxon>
        <taxon>Sar</taxon>
        <taxon>Stramenopiles</taxon>
        <taxon>Oomycota</taxon>
        <taxon>Peronosporomycetes</taxon>
        <taxon>Peronosporales</taxon>
        <taxon>Peronosporaceae</taxon>
        <taxon>Phytophthora</taxon>
    </lineage>
</organism>